<dbReference type="SUPFAM" id="SSF46955">
    <property type="entry name" value="Putative DNA-binding domain"/>
    <property type="match status" value="1"/>
</dbReference>
<gene>
    <name evidence="2" type="ORF">RND15_28055</name>
</gene>
<dbReference type="InterPro" id="IPR006119">
    <property type="entry name" value="Resolv_N"/>
</dbReference>
<dbReference type="Proteomes" id="UP001180754">
    <property type="component" value="Unassembled WGS sequence"/>
</dbReference>
<dbReference type="SMART" id="SM00857">
    <property type="entry name" value="Resolvase"/>
    <property type="match status" value="1"/>
</dbReference>
<evidence type="ECO:0000313" key="2">
    <source>
        <dbReference type="EMBL" id="MDT0546535.1"/>
    </source>
</evidence>
<dbReference type="SUPFAM" id="SSF53041">
    <property type="entry name" value="Resolvase-like"/>
    <property type="match status" value="1"/>
</dbReference>
<keyword evidence="3" id="KW-1185">Reference proteome</keyword>
<sequence length="213" mass="23898">MYSKRMELLRMSKAAKRLGIHPMTLRQWALDGKIPFTWVGRERRFSSVDVENMKRGSDCATSRPRREVLYVRVSGSSGQESALEAQEEELRATSTGAIVKVVRDRGSGLRENRPGLNRLLAMVSDGTVTVVRVTHEDRLARFGVGWLKRLFAVYGVTVEILHPKKLGGRDELLEDFVSLVTTFAGRLYGMRSAENRKRLLAESGQCGDKSEAV</sequence>
<dbReference type="Gene3D" id="1.10.287.2170">
    <property type="match status" value="1"/>
</dbReference>
<protein>
    <submittedName>
        <fullName evidence="2">IS607 family transposase</fullName>
    </submittedName>
</protein>
<accession>A0ABU2XN76</accession>
<dbReference type="PROSITE" id="PS51736">
    <property type="entry name" value="RECOMBINASES_3"/>
    <property type="match status" value="1"/>
</dbReference>
<dbReference type="RefSeq" id="WP_311727017.1">
    <property type="nucleotide sequence ID" value="NZ_JAVRFD010000015.1"/>
</dbReference>
<dbReference type="Pfam" id="PF12728">
    <property type="entry name" value="HTH_17"/>
    <property type="match status" value="1"/>
</dbReference>
<dbReference type="InterPro" id="IPR041657">
    <property type="entry name" value="HTH_17"/>
</dbReference>
<dbReference type="Pfam" id="PF00239">
    <property type="entry name" value="Resolvase"/>
    <property type="match status" value="1"/>
</dbReference>
<feature type="domain" description="Resolvase/invertase-type recombinase catalytic" evidence="1">
    <location>
        <begin position="66"/>
        <end position="213"/>
    </location>
</feature>
<dbReference type="Gene3D" id="1.10.1660.10">
    <property type="match status" value="1"/>
</dbReference>
<evidence type="ECO:0000259" key="1">
    <source>
        <dbReference type="PROSITE" id="PS51736"/>
    </source>
</evidence>
<dbReference type="EMBL" id="JAVRFD010000015">
    <property type="protein sequence ID" value="MDT0546535.1"/>
    <property type="molecule type" value="Genomic_DNA"/>
</dbReference>
<dbReference type="InterPro" id="IPR051491">
    <property type="entry name" value="Recombinase/Transposase-rel"/>
</dbReference>
<evidence type="ECO:0000313" key="3">
    <source>
        <dbReference type="Proteomes" id="UP001180754"/>
    </source>
</evidence>
<comment type="caution">
    <text evidence="2">The sequence shown here is derived from an EMBL/GenBank/DDBJ whole genome shotgun (WGS) entry which is preliminary data.</text>
</comment>
<dbReference type="PANTHER" id="PTHR36172:SF1">
    <property type="entry name" value="RESOLVASE-RELATED"/>
    <property type="match status" value="1"/>
</dbReference>
<dbReference type="InterPro" id="IPR036162">
    <property type="entry name" value="Resolvase-like_N_sf"/>
</dbReference>
<dbReference type="InterPro" id="IPR010093">
    <property type="entry name" value="SinI_DNA-bd"/>
</dbReference>
<proteinExistence type="predicted"/>
<dbReference type="NCBIfam" id="NF033518">
    <property type="entry name" value="transpos_IS607"/>
    <property type="match status" value="1"/>
</dbReference>
<dbReference type="InterPro" id="IPR048046">
    <property type="entry name" value="Transpos_IS607"/>
</dbReference>
<organism evidence="2 3">
    <name type="scientific">Streptomyces lonegramiae</name>
    <dbReference type="NCBI Taxonomy" id="3075524"/>
    <lineage>
        <taxon>Bacteria</taxon>
        <taxon>Bacillati</taxon>
        <taxon>Actinomycetota</taxon>
        <taxon>Actinomycetes</taxon>
        <taxon>Kitasatosporales</taxon>
        <taxon>Streptomycetaceae</taxon>
        <taxon>Streptomyces</taxon>
    </lineage>
</organism>
<dbReference type="Gene3D" id="3.40.50.1390">
    <property type="entry name" value="Resolvase, N-terminal catalytic domain"/>
    <property type="match status" value="1"/>
</dbReference>
<dbReference type="PANTHER" id="PTHR36172">
    <property type="match status" value="1"/>
</dbReference>
<dbReference type="NCBIfam" id="TIGR01764">
    <property type="entry name" value="excise"/>
    <property type="match status" value="1"/>
</dbReference>
<reference evidence="2" key="1">
    <citation type="submission" date="2024-05" db="EMBL/GenBank/DDBJ databases">
        <title>30 novel species of actinomycetes from the DSMZ collection.</title>
        <authorList>
            <person name="Nouioui I."/>
        </authorList>
    </citation>
    <scope>NUCLEOTIDE SEQUENCE</scope>
    <source>
        <strain evidence="2">DSM 41529</strain>
    </source>
</reference>
<name>A0ABU2XN76_9ACTN</name>
<dbReference type="InterPro" id="IPR009061">
    <property type="entry name" value="DNA-bd_dom_put_sf"/>
</dbReference>